<reference evidence="1" key="1">
    <citation type="submission" date="2020-08" db="EMBL/GenBank/DDBJ databases">
        <title>Genome public.</title>
        <authorList>
            <person name="Liu C."/>
            <person name="Sun Q."/>
        </authorList>
    </citation>
    <scope>NUCLEOTIDE SEQUENCE</scope>
    <source>
        <strain evidence="1">NSJ-23</strain>
    </source>
</reference>
<organism evidence="1 2">
    <name type="scientific">Flintibacter hominis</name>
    <dbReference type="NCBI Taxonomy" id="2763048"/>
    <lineage>
        <taxon>Bacteria</taxon>
        <taxon>Bacillati</taxon>
        <taxon>Bacillota</taxon>
        <taxon>Clostridia</taxon>
        <taxon>Eubacteriales</taxon>
        <taxon>Flintibacter</taxon>
    </lineage>
</organism>
<dbReference type="Proteomes" id="UP000628736">
    <property type="component" value="Unassembled WGS sequence"/>
</dbReference>
<keyword evidence="2" id="KW-1185">Reference proteome</keyword>
<name>A0A8J6M8R9_9FIRM</name>
<evidence type="ECO:0000313" key="2">
    <source>
        <dbReference type="Proteomes" id="UP000628736"/>
    </source>
</evidence>
<dbReference type="RefSeq" id="WP_186853013.1">
    <property type="nucleotide sequence ID" value="NZ_JACOPO010000006.1"/>
</dbReference>
<evidence type="ECO:0000313" key="1">
    <source>
        <dbReference type="EMBL" id="MBC5723127.1"/>
    </source>
</evidence>
<sequence>MLWYDKQEGLGLLTGFFQEQTVKTWAHPVELNDRDAPQHRVTIHSFRTLPVVVGCFSFV</sequence>
<comment type="caution">
    <text evidence="1">The sequence shown here is derived from an EMBL/GenBank/DDBJ whole genome shotgun (WGS) entry which is preliminary data.</text>
</comment>
<gene>
    <name evidence="1" type="ORF">H8S11_09910</name>
</gene>
<protein>
    <submittedName>
        <fullName evidence="1">Uncharacterized protein</fullName>
    </submittedName>
</protein>
<dbReference type="EMBL" id="JACOPO010000006">
    <property type="protein sequence ID" value="MBC5723127.1"/>
    <property type="molecule type" value="Genomic_DNA"/>
</dbReference>
<proteinExistence type="predicted"/>
<accession>A0A8J6M8R9</accession>
<dbReference type="AlphaFoldDB" id="A0A8J6M8R9"/>